<protein>
    <submittedName>
        <fullName evidence="2">Uncharacterized protein</fullName>
    </submittedName>
</protein>
<name>A0AAN9MH14_CANGL</name>
<evidence type="ECO:0000256" key="1">
    <source>
        <dbReference type="SAM" id="Phobius"/>
    </source>
</evidence>
<evidence type="ECO:0000313" key="3">
    <source>
        <dbReference type="Proteomes" id="UP001367508"/>
    </source>
</evidence>
<sequence length="111" mass="12830">MQPTVSFLFRRLMTVLRRKQKKEIGAAGILGVGYLVAVTWLSPLKNERHRTPHSKTKYPAFGYYHPNLRLSLFSLQSQHPPSINDCTPLNAYHFISFPSHFISHRQINTKP</sequence>
<keyword evidence="1" id="KW-0472">Membrane</keyword>
<dbReference type="AlphaFoldDB" id="A0AAN9MH14"/>
<feature type="transmembrane region" description="Helical" evidence="1">
    <location>
        <begin position="24"/>
        <end position="42"/>
    </location>
</feature>
<keyword evidence="3" id="KW-1185">Reference proteome</keyword>
<keyword evidence="1" id="KW-0812">Transmembrane</keyword>
<dbReference type="EMBL" id="JAYMYQ010000002">
    <property type="protein sequence ID" value="KAK7351757.1"/>
    <property type="molecule type" value="Genomic_DNA"/>
</dbReference>
<organism evidence="2 3">
    <name type="scientific">Canavalia gladiata</name>
    <name type="common">Sword bean</name>
    <name type="synonym">Dolichos gladiatus</name>
    <dbReference type="NCBI Taxonomy" id="3824"/>
    <lineage>
        <taxon>Eukaryota</taxon>
        <taxon>Viridiplantae</taxon>
        <taxon>Streptophyta</taxon>
        <taxon>Embryophyta</taxon>
        <taxon>Tracheophyta</taxon>
        <taxon>Spermatophyta</taxon>
        <taxon>Magnoliopsida</taxon>
        <taxon>eudicotyledons</taxon>
        <taxon>Gunneridae</taxon>
        <taxon>Pentapetalae</taxon>
        <taxon>rosids</taxon>
        <taxon>fabids</taxon>
        <taxon>Fabales</taxon>
        <taxon>Fabaceae</taxon>
        <taxon>Papilionoideae</taxon>
        <taxon>50 kb inversion clade</taxon>
        <taxon>NPAAA clade</taxon>
        <taxon>indigoferoid/millettioid clade</taxon>
        <taxon>Phaseoleae</taxon>
        <taxon>Canavalia</taxon>
    </lineage>
</organism>
<accession>A0AAN9MH14</accession>
<gene>
    <name evidence="2" type="ORF">VNO77_11432</name>
</gene>
<reference evidence="2 3" key="1">
    <citation type="submission" date="2024-01" db="EMBL/GenBank/DDBJ databases">
        <title>The genomes of 5 underutilized Papilionoideae crops provide insights into root nodulation and disease resistanc.</title>
        <authorList>
            <person name="Jiang F."/>
        </authorList>
    </citation>
    <scope>NUCLEOTIDE SEQUENCE [LARGE SCALE GENOMIC DNA]</scope>
    <source>
        <strain evidence="2">LVBAO_FW01</strain>
        <tissue evidence="2">Leaves</tissue>
    </source>
</reference>
<evidence type="ECO:0000313" key="2">
    <source>
        <dbReference type="EMBL" id="KAK7351757.1"/>
    </source>
</evidence>
<proteinExistence type="predicted"/>
<keyword evidence="1" id="KW-1133">Transmembrane helix</keyword>
<comment type="caution">
    <text evidence="2">The sequence shown here is derived from an EMBL/GenBank/DDBJ whole genome shotgun (WGS) entry which is preliminary data.</text>
</comment>
<dbReference type="Proteomes" id="UP001367508">
    <property type="component" value="Unassembled WGS sequence"/>
</dbReference>